<evidence type="ECO:0008006" key="9">
    <source>
        <dbReference type="Google" id="ProtNLM"/>
    </source>
</evidence>
<protein>
    <recommendedName>
        <fullName evidence="9">Permease</fullName>
    </recommendedName>
</protein>
<dbReference type="HOGENOM" id="CLU_031275_0_1_4"/>
<feature type="transmembrane region" description="Helical" evidence="6">
    <location>
        <begin position="340"/>
        <end position="367"/>
    </location>
</feature>
<feature type="transmembrane region" description="Helical" evidence="6">
    <location>
        <begin position="177"/>
        <end position="203"/>
    </location>
</feature>
<evidence type="ECO:0000256" key="2">
    <source>
        <dbReference type="ARBA" id="ARBA00009773"/>
    </source>
</evidence>
<dbReference type="Proteomes" id="UP000000383">
    <property type="component" value="Chromosome"/>
</dbReference>
<accession>D7DJ83</accession>
<evidence type="ECO:0000313" key="8">
    <source>
        <dbReference type="Proteomes" id="UP000000383"/>
    </source>
</evidence>
<reference evidence="7 8" key="2">
    <citation type="journal article" date="2011" name="J. Bacteriol.">
        <title>Genomes of three methylotrophs from a single niche uncover genetic and metabolic divergence of Methylophilaceae.</title>
        <authorList>
            <person name="Lapidus A."/>
            <person name="Clum A."/>
            <person name="Labutti K."/>
            <person name="Kaluzhnaya M.G."/>
            <person name="Lim S."/>
            <person name="Beck D.A."/>
            <person name="Glavina Del Rio T."/>
            <person name="Nolan M."/>
            <person name="Mavromatis K."/>
            <person name="Huntemann M."/>
            <person name="Lucas S."/>
            <person name="Lidstrom M.E."/>
            <person name="Ivanova N."/>
            <person name="Chistoserdova L."/>
        </authorList>
    </citation>
    <scope>NUCLEOTIDE SEQUENCE [LARGE SCALE GENOMIC DNA]</scope>
    <source>
        <strain evidence="7 8">301</strain>
    </source>
</reference>
<feature type="transmembrane region" description="Helical" evidence="6">
    <location>
        <begin position="31"/>
        <end position="60"/>
    </location>
</feature>
<evidence type="ECO:0000313" key="7">
    <source>
        <dbReference type="EMBL" id="ADI30118.1"/>
    </source>
</evidence>
<dbReference type="Pfam" id="PF01594">
    <property type="entry name" value="AI-2E_transport"/>
    <property type="match status" value="1"/>
</dbReference>
<dbReference type="KEGG" id="meh:M301_1740"/>
<dbReference type="PANTHER" id="PTHR21716:SF16">
    <property type="entry name" value="BLL1467 PROTEIN"/>
    <property type="match status" value="1"/>
</dbReference>
<dbReference type="GO" id="GO:0055085">
    <property type="term" value="P:transmembrane transport"/>
    <property type="evidence" value="ECO:0007669"/>
    <property type="project" value="TreeGrafter"/>
</dbReference>
<evidence type="ECO:0000256" key="3">
    <source>
        <dbReference type="ARBA" id="ARBA00022692"/>
    </source>
</evidence>
<feature type="transmembrane region" description="Helical" evidence="6">
    <location>
        <begin position="307"/>
        <end position="328"/>
    </location>
</feature>
<keyword evidence="4 6" id="KW-1133">Transmembrane helix</keyword>
<feature type="transmembrane region" description="Helical" evidence="6">
    <location>
        <begin position="241"/>
        <end position="260"/>
    </location>
</feature>
<dbReference type="eggNOG" id="COG0628">
    <property type="taxonomic scope" value="Bacteria"/>
</dbReference>
<dbReference type="STRING" id="666681.M301_1740"/>
<evidence type="ECO:0000256" key="6">
    <source>
        <dbReference type="SAM" id="Phobius"/>
    </source>
</evidence>
<name>D7DJ83_METV0</name>
<keyword evidence="8" id="KW-1185">Reference proteome</keyword>
<keyword evidence="3 6" id="KW-0812">Transmembrane</keyword>
<feature type="transmembrane region" description="Helical" evidence="6">
    <location>
        <begin position="272"/>
        <end position="301"/>
    </location>
</feature>
<proteinExistence type="inferred from homology"/>
<dbReference type="PANTHER" id="PTHR21716">
    <property type="entry name" value="TRANSMEMBRANE PROTEIN"/>
    <property type="match status" value="1"/>
</dbReference>
<reference evidence="8" key="1">
    <citation type="submission" date="2010-05" db="EMBL/GenBank/DDBJ databases">
        <title>Complete sequence of Methylotenera sp. 301.</title>
        <authorList>
            <person name="Lucas S."/>
            <person name="Copeland A."/>
            <person name="Lapidus A."/>
            <person name="Cheng J.-F."/>
            <person name="Bruce D."/>
            <person name="Goodwin L."/>
            <person name="Pitluck S."/>
            <person name="Clum A."/>
            <person name="Land M."/>
            <person name="Hauser L."/>
            <person name="Kyrpides N."/>
            <person name="Ivanova N."/>
            <person name="Chistoservova L."/>
            <person name="Kalyuzhnaya M."/>
            <person name="Woyke T."/>
        </authorList>
    </citation>
    <scope>NUCLEOTIDE SEQUENCE [LARGE SCALE GENOMIC DNA]</scope>
    <source>
        <strain evidence="8">301</strain>
    </source>
</reference>
<keyword evidence="5 6" id="KW-0472">Membrane</keyword>
<dbReference type="InterPro" id="IPR002549">
    <property type="entry name" value="AI-2E-like"/>
</dbReference>
<dbReference type="GO" id="GO:0016020">
    <property type="term" value="C:membrane"/>
    <property type="evidence" value="ECO:0007669"/>
    <property type="project" value="UniProtKB-SubCell"/>
</dbReference>
<evidence type="ECO:0000256" key="1">
    <source>
        <dbReference type="ARBA" id="ARBA00004141"/>
    </source>
</evidence>
<comment type="subcellular location">
    <subcellularLocation>
        <location evidence="1">Membrane</location>
        <topology evidence="1">Multi-pass membrane protein</topology>
    </subcellularLocation>
</comment>
<evidence type="ECO:0000256" key="4">
    <source>
        <dbReference type="ARBA" id="ARBA00022989"/>
    </source>
</evidence>
<dbReference type="AlphaFoldDB" id="D7DJ83"/>
<dbReference type="OrthoDB" id="8566218at2"/>
<feature type="transmembrane region" description="Helical" evidence="6">
    <location>
        <begin position="80"/>
        <end position="101"/>
    </location>
</feature>
<gene>
    <name evidence="7" type="ordered locus">M301_1740</name>
</gene>
<comment type="similarity">
    <text evidence="2">Belongs to the autoinducer-2 exporter (AI-2E) (TC 2.A.86) family.</text>
</comment>
<dbReference type="RefSeq" id="WP_013148430.1">
    <property type="nucleotide sequence ID" value="NC_014207.1"/>
</dbReference>
<organism evidence="7 8">
    <name type="scientific">Methylotenera versatilis (strain 301)</name>
    <dbReference type="NCBI Taxonomy" id="666681"/>
    <lineage>
        <taxon>Bacteria</taxon>
        <taxon>Pseudomonadati</taxon>
        <taxon>Pseudomonadota</taxon>
        <taxon>Betaproteobacteria</taxon>
        <taxon>Nitrosomonadales</taxon>
        <taxon>Methylophilaceae</taxon>
        <taxon>Methylotenera</taxon>
    </lineage>
</organism>
<evidence type="ECO:0000256" key="5">
    <source>
        <dbReference type="ARBA" id="ARBA00023136"/>
    </source>
</evidence>
<dbReference type="EMBL" id="CP002056">
    <property type="protein sequence ID" value="ADI30118.1"/>
    <property type="molecule type" value="Genomic_DNA"/>
</dbReference>
<sequence>MNQKVNQASDSESSANLAVLPENDSIQVKNVALVILTTIAVIFALDWAQNFVITLLFGILLSYTLNPLVKWLEYIKIPRIVGSSIVILTLILSIGFAGFTLRGQVQSIIVQLPEVTTKLTAAFETKRGEPLTDMQKVQIAASQVETATNSVTNAVASKKSSSMHVVIDDHKFKIGDFLWRGSLGIFGVVGEAITMAFLAYFLLLSGDTFKRKLVHLTGPSLSRKKITVHILEDINNSIQRYMFMLLITNVMVGLSMWVLFRMIGLENAGAWAVFAGFLHVVPYFGPVVTAGATGIAAYMQFGSTSTAVLVAGMTMLVATIVGVFLTTWMTGRIAKMNSAAVFISLLFFTWLWGVWGMLLGIPLIVIIKVICVHIEHLQPVAELLGE</sequence>